<evidence type="ECO:0000313" key="3">
    <source>
        <dbReference type="EMBL" id="KAK8008930.1"/>
    </source>
</evidence>
<comment type="caution">
    <text evidence="3">The sequence shown here is derived from an EMBL/GenBank/DDBJ whole genome shotgun (WGS) entry which is preliminary data.</text>
</comment>
<name>A0ABR1REN2_9PEZI</name>
<dbReference type="Proteomes" id="UP001396898">
    <property type="component" value="Unassembled WGS sequence"/>
</dbReference>
<organism evidence="3 4">
    <name type="scientific">Apiospora marii</name>
    <dbReference type="NCBI Taxonomy" id="335849"/>
    <lineage>
        <taxon>Eukaryota</taxon>
        <taxon>Fungi</taxon>
        <taxon>Dikarya</taxon>
        <taxon>Ascomycota</taxon>
        <taxon>Pezizomycotina</taxon>
        <taxon>Sordariomycetes</taxon>
        <taxon>Xylariomycetidae</taxon>
        <taxon>Amphisphaeriales</taxon>
        <taxon>Apiosporaceae</taxon>
        <taxon>Apiospora</taxon>
    </lineage>
</organism>
<keyword evidence="4" id="KW-1185">Reference proteome</keyword>
<keyword evidence="2" id="KW-0732">Signal</keyword>
<reference evidence="3 4" key="1">
    <citation type="submission" date="2023-01" db="EMBL/GenBank/DDBJ databases">
        <title>Analysis of 21 Apiospora genomes using comparative genomics revels a genus with tremendous synthesis potential of carbohydrate active enzymes and secondary metabolites.</title>
        <authorList>
            <person name="Sorensen T."/>
        </authorList>
    </citation>
    <scope>NUCLEOTIDE SEQUENCE [LARGE SCALE GENOMIC DNA]</scope>
    <source>
        <strain evidence="3 4">CBS 20057</strain>
    </source>
</reference>
<accession>A0ABR1REN2</accession>
<sequence length="160" mass="15874">MRPSTILFTFATAASSLPLLGLEKVTESLALDKVVKEVGGVVKEVGQLGGGGGLVNLSPNVSPKLGLSNDGSCMGVGVSACDPINVDGTQNSNNQNNNKEKASPTATPQGQSGSGGGGLINVAPVISPEVDVSNDNSCTGIGISVCDPINVGGTQNSHNS</sequence>
<gene>
    <name evidence="3" type="ORF">PG991_011481</name>
</gene>
<evidence type="ECO:0000256" key="1">
    <source>
        <dbReference type="SAM" id="MobiDB-lite"/>
    </source>
</evidence>
<evidence type="ECO:0000313" key="4">
    <source>
        <dbReference type="Proteomes" id="UP001396898"/>
    </source>
</evidence>
<evidence type="ECO:0000256" key="2">
    <source>
        <dbReference type="SAM" id="SignalP"/>
    </source>
</evidence>
<feature type="chain" id="PRO_5045090113" description="Hydrophobin" evidence="2">
    <location>
        <begin position="17"/>
        <end position="160"/>
    </location>
</feature>
<evidence type="ECO:0008006" key="5">
    <source>
        <dbReference type="Google" id="ProtNLM"/>
    </source>
</evidence>
<dbReference type="EMBL" id="JAQQWI010000016">
    <property type="protein sequence ID" value="KAK8008930.1"/>
    <property type="molecule type" value="Genomic_DNA"/>
</dbReference>
<proteinExistence type="predicted"/>
<feature type="signal peptide" evidence="2">
    <location>
        <begin position="1"/>
        <end position="16"/>
    </location>
</feature>
<protein>
    <recommendedName>
        <fullName evidence="5">Hydrophobin</fullName>
    </recommendedName>
</protein>
<feature type="region of interest" description="Disordered" evidence="1">
    <location>
        <begin position="85"/>
        <end position="121"/>
    </location>
</feature>